<feature type="transmembrane region" description="Helical" evidence="5">
    <location>
        <begin position="143"/>
        <end position="161"/>
    </location>
</feature>
<evidence type="ECO:0000256" key="5">
    <source>
        <dbReference type="SAM" id="Phobius"/>
    </source>
</evidence>
<organism evidence="7 8">
    <name type="scientific">Alteromonas aestuariivivens</name>
    <dbReference type="NCBI Taxonomy" id="1938339"/>
    <lineage>
        <taxon>Bacteria</taxon>
        <taxon>Pseudomonadati</taxon>
        <taxon>Pseudomonadota</taxon>
        <taxon>Gammaproteobacteria</taxon>
        <taxon>Alteromonadales</taxon>
        <taxon>Alteromonadaceae</taxon>
        <taxon>Alteromonas/Salinimonas group</taxon>
        <taxon>Alteromonas</taxon>
    </lineage>
</organism>
<evidence type="ECO:0000259" key="6">
    <source>
        <dbReference type="PROSITE" id="PS50111"/>
    </source>
</evidence>
<comment type="caution">
    <text evidence="7">The sequence shown here is derived from an EMBL/GenBank/DDBJ whole genome shotgun (WGS) entry which is preliminary data.</text>
</comment>
<dbReference type="SMART" id="SM00283">
    <property type="entry name" value="MA"/>
    <property type="match status" value="1"/>
</dbReference>
<feature type="domain" description="Methyl-accepting transducer" evidence="6">
    <location>
        <begin position="221"/>
        <end position="457"/>
    </location>
</feature>
<evidence type="ECO:0000313" key="7">
    <source>
        <dbReference type="EMBL" id="RDV25674.1"/>
    </source>
</evidence>
<evidence type="ECO:0000256" key="1">
    <source>
        <dbReference type="ARBA" id="ARBA00004370"/>
    </source>
</evidence>
<dbReference type="GO" id="GO:0016020">
    <property type="term" value="C:membrane"/>
    <property type="evidence" value="ECO:0007669"/>
    <property type="project" value="UniProtKB-SubCell"/>
</dbReference>
<dbReference type="GO" id="GO:0006935">
    <property type="term" value="P:chemotaxis"/>
    <property type="evidence" value="ECO:0007669"/>
    <property type="project" value="InterPro"/>
</dbReference>
<keyword evidence="5" id="KW-1133">Transmembrane helix</keyword>
<dbReference type="PRINTS" id="PR00260">
    <property type="entry name" value="CHEMTRNSDUCR"/>
</dbReference>
<protein>
    <submittedName>
        <fullName evidence="7">Chemotaxis protein</fullName>
    </submittedName>
</protein>
<keyword evidence="5" id="KW-0812">Transmembrane</keyword>
<dbReference type="GO" id="GO:0004888">
    <property type="term" value="F:transmembrane signaling receptor activity"/>
    <property type="evidence" value="ECO:0007669"/>
    <property type="project" value="InterPro"/>
</dbReference>
<feature type="transmembrane region" description="Helical" evidence="5">
    <location>
        <begin position="83"/>
        <end position="100"/>
    </location>
</feature>
<evidence type="ECO:0000256" key="3">
    <source>
        <dbReference type="ARBA" id="ARBA00029447"/>
    </source>
</evidence>
<name>A0A3D8M7Y7_9ALTE</name>
<proteinExistence type="inferred from homology"/>
<dbReference type="InterPro" id="IPR004090">
    <property type="entry name" value="Chemotax_Me-accpt_rcpt"/>
</dbReference>
<dbReference type="GO" id="GO:0007165">
    <property type="term" value="P:signal transduction"/>
    <property type="evidence" value="ECO:0007669"/>
    <property type="project" value="UniProtKB-KW"/>
</dbReference>
<feature type="transmembrane region" description="Helical" evidence="5">
    <location>
        <begin position="35"/>
        <end position="53"/>
    </location>
</feature>
<reference evidence="8" key="1">
    <citation type="submission" date="2018-08" db="EMBL/GenBank/DDBJ databases">
        <authorList>
            <person name="Zhang J."/>
            <person name="Du Z.-J."/>
        </authorList>
    </citation>
    <scope>NUCLEOTIDE SEQUENCE [LARGE SCALE GENOMIC DNA]</scope>
    <source>
        <strain evidence="8">KCTC 52655</strain>
    </source>
</reference>
<sequence length="493" mass="53384">MMYPWIFDGHRIFRILLLVQWLLSLVIGAMTGEWLVSFVVGIPILALPLFLSFSQPETTLSRICIGIAVQLMTALHIHQTYGLIEIHFQIFVVLAFLAYFRDWRVIAASTLTVAVHHIGFFLLQSQGAEIYVFEASHLSFRILLLHAAFALAEGIVLIFMARRSLSEGLGAAEMQNAISTILARPDAIDLSVSLPVQTAQGRALSALIAQIRQLVNEAVQLTQDVLDNSQMMRQVSKDINDASQRSNQEITSISSSTEEIALSMQMAAERCQSANQTVSTATETTHNSNQAILATSQAIGSLKQVLNTAAKTNAELSERCSGIADAMRSITSVAEQTNLLALNAAIESARAGEHGRGFAVVADEVRALAIRSRDSAREISAITEQLVTSTSESVGQMQNCISLVDDAVASSTNASQAMEQIQHQISQAMSNIQQVASASVEQQDASASIARSTAKMRAVSEQESSAAQSMSVEVDNLTRQCASMQAVIQRFVV</sequence>
<dbReference type="Gene3D" id="1.10.287.950">
    <property type="entry name" value="Methyl-accepting chemotaxis protein"/>
    <property type="match status" value="1"/>
</dbReference>
<dbReference type="PROSITE" id="PS50111">
    <property type="entry name" value="CHEMOTAXIS_TRANSDUC_2"/>
    <property type="match status" value="1"/>
</dbReference>
<feature type="transmembrane region" description="Helical" evidence="5">
    <location>
        <begin position="12"/>
        <end position="29"/>
    </location>
</feature>
<comment type="similarity">
    <text evidence="3">Belongs to the methyl-accepting chemotaxis (MCP) protein family.</text>
</comment>
<dbReference type="InterPro" id="IPR004089">
    <property type="entry name" value="MCPsignal_dom"/>
</dbReference>
<evidence type="ECO:0000256" key="2">
    <source>
        <dbReference type="ARBA" id="ARBA00023224"/>
    </source>
</evidence>
<dbReference type="SUPFAM" id="SSF58104">
    <property type="entry name" value="Methyl-accepting chemotaxis protein (MCP) signaling domain"/>
    <property type="match status" value="1"/>
</dbReference>
<dbReference type="PANTHER" id="PTHR32089">
    <property type="entry name" value="METHYL-ACCEPTING CHEMOTAXIS PROTEIN MCPB"/>
    <property type="match status" value="1"/>
</dbReference>
<evidence type="ECO:0000256" key="4">
    <source>
        <dbReference type="PROSITE-ProRule" id="PRU00284"/>
    </source>
</evidence>
<feature type="transmembrane region" description="Helical" evidence="5">
    <location>
        <begin position="105"/>
        <end position="123"/>
    </location>
</feature>
<evidence type="ECO:0000313" key="8">
    <source>
        <dbReference type="Proteomes" id="UP000256561"/>
    </source>
</evidence>
<dbReference type="Pfam" id="PF00015">
    <property type="entry name" value="MCPsignal"/>
    <property type="match status" value="1"/>
</dbReference>
<dbReference type="OrthoDB" id="2489132at2"/>
<dbReference type="EMBL" id="QRHA01000006">
    <property type="protein sequence ID" value="RDV25674.1"/>
    <property type="molecule type" value="Genomic_DNA"/>
</dbReference>
<keyword evidence="2 4" id="KW-0807">Transducer</keyword>
<comment type="subcellular location">
    <subcellularLocation>
        <location evidence="1">Membrane</location>
    </subcellularLocation>
</comment>
<dbReference type="PANTHER" id="PTHR32089:SF112">
    <property type="entry name" value="LYSOZYME-LIKE PROTEIN-RELATED"/>
    <property type="match status" value="1"/>
</dbReference>
<accession>A0A3D8M7Y7</accession>
<dbReference type="AlphaFoldDB" id="A0A3D8M7Y7"/>
<keyword evidence="5" id="KW-0472">Membrane</keyword>
<keyword evidence="8" id="KW-1185">Reference proteome</keyword>
<gene>
    <name evidence="7" type="ORF">DXV75_09400</name>
</gene>
<dbReference type="Proteomes" id="UP000256561">
    <property type="component" value="Unassembled WGS sequence"/>
</dbReference>